<dbReference type="EC" id="2.8.2.-" evidence="3"/>
<keyword evidence="2 3" id="KW-0808">Transferase</keyword>
<dbReference type="InterPro" id="IPR000863">
    <property type="entry name" value="Sulfotransferase_dom"/>
</dbReference>
<feature type="transmembrane region" description="Helical" evidence="4">
    <location>
        <begin position="118"/>
        <end position="135"/>
    </location>
</feature>
<name>A0AAW1I5M6_SAPOF</name>
<gene>
    <name evidence="6" type="ORF">RND81_10G172400</name>
</gene>
<reference evidence="6" key="1">
    <citation type="submission" date="2024-03" db="EMBL/GenBank/DDBJ databases">
        <title>WGS assembly of Saponaria officinalis var. Norfolk2.</title>
        <authorList>
            <person name="Jenkins J."/>
            <person name="Shu S."/>
            <person name="Grimwood J."/>
            <person name="Barry K."/>
            <person name="Goodstein D."/>
            <person name="Schmutz J."/>
            <person name="Leebens-Mack J."/>
            <person name="Osbourn A."/>
        </authorList>
    </citation>
    <scope>NUCLEOTIDE SEQUENCE [LARGE SCALE GENOMIC DNA]</scope>
    <source>
        <strain evidence="6">JIC</strain>
    </source>
</reference>
<dbReference type="GO" id="GO:0008146">
    <property type="term" value="F:sulfotransferase activity"/>
    <property type="evidence" value="ECO:0007669"/>
    <property type="project" value="InterPro"/>
</dbReference>
<proteinExistence type="inferred from homology"/>
<evidence type="ECO:0000256" key="3">
    <source>
        <dbReference type="RuleBase" id="RU361155"/>
    </source>
</evidence>
<evidence type="ECO:0000313" key="6">
    <source>
        <dbReference type="EMBL" id="KAK9683888.1"/>
    </source>
</evidence>
<sequence length="136" mass="15880">MSMMKKLVKDFEFCEGMFLFGPYFENVLEYWNTSVNQPEKVLFLKYEQLKANPTLQVKRLAEFIGMPFSAQEENGGVVDDIIELCSFKNIKELEVNKSGSLLNFKFVDKMSLFRKEKWEIGLIILVLLLSVNYMVL</sequence>
<dbReference type="Gene3D" id="3.40.50.300">
    <property type="entry name" value="P-loop containing nucleotide triphosphate hydrolases"/>
    <property type="match status" value="1"/>
</dbReference>
<evidence type="ECO:0000313" key="7">
    <source>
        <dbReference type="Proteomes" id="UP001443914"/>
    </source>
</evidence>
<evidence type="ECO:0000256" key="1">
    <source>
        <dbReference type="ARBA" id="ARBA00005771"/>
    </source>
</evidence>
<comment type="similarity">
    <text evidence="1 3">Belongs to the sulfotransferase 1 family.</text>
</comment>
<accession>A0AAW1I5M6</accession>
<dbReference type="EMBL" id="JBDFQZ010000010">
    <property type="protein sequence ID" value="KAK9683888.1"/>
    <property type="molecule type" value="Genomic_DNA"/>
</dbReference>
<keyword evidence="4" id="KW-1133">Transmembrane helix</keyword>
<protein>
    <recommendedName>
        <fullName evidence="3">Sulfotransferase</fullName>
        <ecNumber evidence="3">2.8.2.-</ecNumber>
    </recommendedName>
</protein>
<keyword evidence="4" id="KW-0472">Membrane</keyword>
<feature type="domain" description="Sulfotransferase" evidence="5">
    <location>
        <begin position="12"/>
        <end position="117"/>
    </location>
</feature>
<evidence type="ECO:0000256" key="2">
    <source>
        <dbReference type="ARBA" id="ARBA00022679"/>
    </source>
</evidence>
<keyword evidence="7" id="KW-1185">Reference proteome</keyword>
<comment type="caution">
    <text evidence="6">The sequence shown here is derived from an EMBL/GenBank/DDBJ whole genome shotgun (WGS) entry which is preliminary data.</text>
</comment>
<keyword evidence="4" id="KW-0812">Transmembrane</keyword>
<dbReference type="PANTHER" id="PTHR11783">
    <property type="entry name" value="SULFOTRANSFERASE SULT"/>
    <property type="match status" value="1"/>
</dbReference>
<evidence type="ECO:0000256" key="4">
    <source>
        <dbReference type="SAM" id="Phobius"/>
    </source>
</evidence>
<organism evidence="6 7">
    <name type="scientific">Saponaria officinalis</name>
    <name type="common">Common soapwort</name>
    <name type="synonym">Lychnis saponaria</name>
    <dbReference type="NCBI Taxonomy" id="3572"/>
    <lineage>
        <taxon>Eukaryota</taxon>
        <taxon>Viridiplantae</taxon>
        <taxon>Streptophyta</taxon>
        <taxon>Embryophyta</taxon>
        <taxon>Tracheophyta</taxon>
        <taxon>Spermatophyta</taxon>
        <taxon>Magnoliopsida</taxon>
        <taxon>eudicotyledons</taxon>
        <taxon>Gunneridae</taxon>
        <taxon>Pentapetalae</taxon>
        <taxon>Caryophyllales</taxon>
        <taxon>Caryophyllaceae</taxon>
        <taxon>Caryophylleae</taxon>
        <taxon>Saponaria</taxon>
    </lineage>
</organism>
<dbReference type="InterPro" id="IPR027417">
    <property type="entry name" value="P-loop_NTPase"/>
</dbReference>
<dbReference type="Proteomes" id="UP001443914">
    <property type="component" value="Unassembled WGS sequence"/>
</dbReference>
<dbReference type="AlphaFoldDB" id="A0AAW1I5M6"/>
<evidence type="ECO:0000259" key="5">
    <source>
        <dbReference type="Pfam" id="PF00685"/>
    </source>
</evidence>
<dbReference type="SUPFAM" id="SSF52540">
    <property type="entry name" value="P-loop containing nucleoside triphosphate hydrolases"/>
    <property type="match status" value="1"/>
</dbReference>
<dbReference type="Pfam" id="PF00685">
    <property type="entry name" value="Sulfotransfer_1"/>
    <property type="match status" value="1"/>
</dbReference>